<name>A0A5B6V8V8_9ROSI</name>
<dbReference type="PANTHER" id="PTHR33070">
    <property type="entry name" value="OS06G0725500 PROTEIN"/>
    <property type="match status" value="1"/>
</dbReference>
<dbReference type="PANTHER" id="PTHR33070:SF129">
    <property type="entry name" value="DUF241 DOMAIN PROTEIN"/>
    <property type="match status" value="1"/>
</dbReference>
<dbReference type="Proteomes" id="UP000325315">
    <property type="component" value="Unassembled WGS sequence"/>
</dbReference>
<evidence type="ECO:0000313" key="3">
    <source>
        <dbReference type="Proteomes" id="UP000325315"/>
    </source>
</evidence>
<dbReference type="OrthoDB" id="1701699at2759"/>
<dbReference type="Pfam" id="PF03087">
    <property type="entry name" value="BPS1"/>
    <property type="match status" value="1"/>
</dbReference>
<dbReference type="AlphaFoldDB" id="A0A5B6V8V8"/>
<gene>
    <name evidence="2" type="ORF">EPI10_000632</name>
</gene>
<protein>
    <submittedName>
        <fullName evidence="2">Uncharacterized protein</fullName>
    </submittedName>
</protein>
<evidence type="ECO:0000313" key="2">
    <source>
        <dbReference type="EMBL" id="KAA3465473.1"/>
    </source>
</evidence>
<feature type="region of interest" description="Disordered" evidence="1">
    <location>
        <begin position="1"/>
        <end position="26"/>
    </location>
</feature>
<dbReference type="GO" id="GO:0048367">
    <property type="term" value="P:shoot system development"/>
    <property type="evidence" value="ECO:0007669"/>
    <property type="project" value="InterPro"/>
</dbReference>
<organism evidence="2 3">
    <name type="scientific">Gossypium australe</name>
    <dbReference type="NCBI Taxonomy" id="47621"/>
    <lineage>
        <taxon>Eukaryota</taxon>
        <taxon>Viridiplantae</taxon>
        <taxon>Streptophyta</taxon>
        <taxon>Embryophyta</taxon>
        <taxon>Tracheophyta</taxon>
        <taxon>Spermatophyta</taxon>
        <taxon>Magnoliopsida</taxon>
        <taxon>eudicotyledons</taxon>
        <taxon>Gunneridae</taxon>
        <taxon>Pentapetalae</taxon>
        <taxon>rosids</taxon>
        <taxon>malvids</taxon>
        <taxon>Malvales</taxon>
        <taxon>Malvaceae</taxon>
        <taxon>Malvoideae</taxon>
        <taxon>Gossypium</taxon>
    </lineage>
</organism>
<dbReference type="InterPro" id="IPR004320">
    <property type="entry name" value="BPS1_pln"/>
</dbReference>
<dbReference type="GO" id="GO:0048364">
    <property type="term" value="P:root development"/>
    <property type="evidence" value="ECO:0007669"/>
    <property type="project" value="InterPro"/>
</dbReference>
<reference evidence="3" key="1">
    <citation type="journal article" date="2019" name="Plant Biotechnol. J.">
        <title>Genome sequencing of the Australian wild diploid species Gossypium australe highlights disease resistance and delayed gland morphogenesis.</title>
        <authorList>
            <person name="Cai Y."/>
            <person name="Cai X."/>
            <person name="Wang Q."/>
            <person name="Wang P."/>
            <person name="Zhang Y."/>
            <person name="Cai C."/>
            <person name="Xu Y."/>
            <person name="Wang K."/>
            <person name="Zhou Z."/>
            <person name="Wang C."/>
            <person name="Geng S."/>
            <person name="Li B."/>
            <person name="Dong Q."/>
            <person name="Hou Y."/>
            <person name="Wang H."/>
            <person name="Ai P."/>
            <person name="Liu Z."/>
            <person name="Yi F."/>
            <person name="Sun M."/>
            <person name="An G."/>
            <person name="Cheng J."/>
            <person name="Zhang Y."/>
            <person name="Shi Q."/>
            <person name="Xie Y."/>
            <person name="Shi X."/>
            <person name="Chang Y."/>
            <person name="Huang F."/>
            <person name="Chen Y."/>
            <person name="Hong S."/>
            <person name="Mi L."/>
            <person name="Sun Q."/>
            <person name="Zhang L."/>
            <person name="Zhou B."/>
            <person name="Peng R."/>
            <person name="Zhang X."/>
            <person name="Liu F."/>
        </authorList>
    </citation>
    <scope>NUCLEOTIDE SEQUENCE [LARGE SCALE GENOMIC DNA]</scope>
    <source>
        <strain evidence="3">cv. PA1801</strain>
    </source>
</reference>
<feature type="region of interest" description="Disordered" evidence="1">
    <location>
        <begin position="79"/>
        <end position="102"/>
    </location>
</feature>
<comment type="caution">
    <text evidence="2">The sequence shown here is derived from an EMBL/GenBank/DDBJ whole genome shotgun (WGS) entry which is preliminary data.</text>
</comment>
<feature type="compositionally biased region" description="Polar residues" evidence="1">
    <location>
        <begin position="91"/>
        <end position="102"/>
    </location>
</feature>
<keyword evidence="3" id="KW-1185">Reference proteome</keyword>
<dbReference type="EMBL" id="SMMG02000007">
    <property type="protein sequence ID" value="KAA3465473.1"/>
    <property type="molecule type" value="Genomic_DNA"/>
</dbReference>
<proteinExistence type="predicted"/>
<sequence length="102" mass="11447">MAASPLNVQPSFHARSNSLPSRQHPITSQIDENLNRLRASQSASTSSIGRELTCLQDLYDYVDMLLQLPLTQQSLAQEQQRKSVEQLLDASLNSNKRPLNLE</sequence>
<accession>A0A5B6V8V8</accession>
<evidence type="ECO:0000256" key="1">
    <source>
        <dbReference type="SAM" id="MobiDB-lite"/>
    </source>
</evidence>